<keyword evidence="3" id="KW-0238">DNA-binding</keyword>
<evidence type="ECO:0000259" key="5">
    <source>
        <dbReference type="PROSITE" id="PS50931"/>
    </source>
</evidence>
<comment type="similarity">
    <text evidence="1">Belongs to the LysR transcriptional regulatory family.</text>
</comment>
<dbReference type="InterPro" id="IPR050950">
    <property type="entry name" value="HTH-type_LysR_regulators"/>
</dbReference>
<accession>A0ABW5WW87</accession>
<reference evidence="7" key="1">
    <citation type="journal article" date="2019" name="Int. J. Syst. Evol. Microbiol.">
        <title>The Global Catalogue of Microorganisms (GCM) 10K type strain sequencing project: providing services to taxonomists for standard genome sequencing and annotation.</title>
        <authorList>
            <consortium name="The Broad Institute Genomics Platform"/>
            <consortium name="The Broad Institute Genome Sequencing Center for Infectious Disease"/>
            <person name="Wu L."/>
            <person name="Ma J."/>
        </authorList>
    </citation>
    <scope>NUCLEOTIDE SEQUENCE [LARGE SCALE GENOMIC DNA]</scope>
    <source>
        <strain evidence="7">KCTC 33575</strain>
    </source>
</reference>
<keyword evidence="2" id="KW-0805">Transcription regulation</keyword>
<sequence length="294" mass="33662">MDIQQLKYFKTVAEIGHITKASEKLSISQSALSRSISNLEHELGVPLFSRKNRRIELNAFGKVMLFRTNNMLSELAQGEREISEMLDPNTGSTSFGFLHTLATSHIPEIISEFQKQFPDIELQLKQGPSHYISRLIAKEEVDLALISPINLEKSVVWQKLWEEPMYLVVPKDHKLSKRRSVKINELQEEKFIMLKEGFSLREISNRLFEQAGIQPEITFEGEELNTIAGLISVGLGISIMPEIKEIETNGLVTIQIEDDNSLRMIGLGWKENHYLSPASRRFKEFLMSLNVENY</sequence>
<dbReference type="RefSeq" id="WP_377773702.1">
    <property type="nucleotide sequence ID" value="NZ_JBHUOQ010000003.1"/>
</dbReference>
<dbReference type="Gene3D" id="3.40.190.290">
    <property type="match status" value="1"/>
</dbReference>
<evidence type="ECO:0000313" key="7">
    <source>
        <dbReference type="Proteomes" id="UP001597519"/>
    </source>
</evidence>
<evidence type="ECO:0000256" key="1">
    <source>
        <dbReference type="ARBA" id="ARBA00009437"/>
    </source>
</evidence>
<dbReference type="PRINTS" id="PR00039">
    <property type="entry name" value="HTHLYSR"/>
</dbReference>
<feature type="domain" description="HTH lysR-type" evidence="5">
    <location>
        <begin position="1"/>
        <end position="58"/>
    </location>
</feature>
<organism evidence="6 7">
    <name type="scientific">Corticicoccus populi</name>
    <dbReference type="NCBI Taxonomy" id="1812821"/>
    <lineage>
        <taxon>Bacteria</taxon>
        <taxon>Bacillati</taxon>
        <taxon>Bacillota</taxon>
        <taxon>Bacilli</taxon>
        <taxon>Bacillales</taxon>
        <taxon>Staphylococcaceae</taxon>
        <taxon>Corticicoccus</taxon>
    </lineage>
</organism>
<dbReference type="Pfam" id="PF00126">
    <property type="entry name" value="HTH_1"/>
    <property type="match status" value="1"/>
</dbReference>
<dbReference type="CDD" id="cd08434">
    <property type="entry name" value="PBP2_GltC_like"/>
    <property type="match status" value="1"/>
</dbReference>
<protein>
    <submittedName>
        <fullName evidence="6">LysR family transcriptional regulator</fullName>
    </submittedName>
</protein>
<gene>
    <name evidence="6" type="ORF">ACFSX4_08795</name>
</gene>
<dbReference type="SUPFAM" id="SSF46785">
    <property type="entry name" value="Winged helix' DNA-binding domain"/>
    <property type="match status" value="1"/>
</dbReference>
<name>A0ABW5WW87_9STAP</name>
<dbReference type="Proteomes" id="UP001597519">
    <property type="component" value="Unassembled WGS sequence"/>
</dbReference>
<dbReference type="InterPro" id="IPR005119">
    <property type="entry name" value="LysR_subst-bd"/>
</dbReference>
<keyword evidence="4" id="KW-0804">Transcription</keyword>
<dbReference type="EMBL" id="JBHUOQ010000003">
    <property type="protein sequence ID" value="MFD2830557.1"/>
    <property type="molecule type" value="Genomic_DNA"/>
</dbReference>
<keyword evidence="7" id="KW-1185">Reference proteome</keyword>
<dbReference type="Pfam" id="PF03466">
    <property type="entry name" value="LysR_substrate"/>
    <property type="match status" value="1"/>
</dbReference>
<evidence type="ECO:0000256" key="4">
    <source>
        <dbReference type="ARBA" id="ARBA00023163"/>
    </source>
</evidence>
<dbReference type="InterPro" id="IPR036390">
    <property type="entry name" value="WH_DNA-bd_sf"/>
</dbReference>
<dbReference type="PROSITE" id="PS50931">
    <property type="entry name" value="HTH_LYSR"/>
    <property type="match status" value="1"/>
</dbReference>
<proteinExistence type="inferred from homology"/>
<comment type="caution">
    <text evidence="6">The sequence shown here is derived from an EMBL/GenBank/DDBJ whole genome shotgun (WGS) entry which is preliminary data.</text>
</comment>
<evidence type="ECO:0000313" key="6">
    <source>
        <dbReference type="EMBL" id="MFD2830557.1"/>
    </source>
</evidence>
<dbReference type="Gene3D" id="1.10.10.10">
    <property type="entry name" value="Winged helix-like DNA-binding domain superfamily/Winged helix DNA-binding domain"/>
    <property type="match status" value="1"/>
</dbReference>
<dbReference type="InterPro" id="IPR036388">
    <property type="entry name" value="WH-like_DNA-bd_sf"/>
</dbReference>
<dbReference type="InterPro" id="IPR000847">
    <property type="entry name" value="LysR_HTH_N"/>
</dbReference>
<dbReference type="PANTHER" id="PTHR30419:SF28">
    <property type="entry name" value="HTH-TYPE TRANSCRIPTIONAL REGULATOR BSDA"/>
    <property type="match status" value="1"/>
</dbReference>
<evidence type="ECO:0000256" key="2">
    <source>
        <dbReference type="ARBA" id="ARBA00023015"/>
    </source>
</evidence>
<dbReference type="PANTHER" id="PTHR30419">
    <property type="entry name" value="HTH-TYPE TRANSCRIPTIONAL REGULATOR YBHD"/>
    <property type="match status" value="1"/>
</dbReference>
<dbReference type="SUPFAM" id="SSF53850">
    <property type="entry name" value="Periplasmic binding protein-like II"/>
    <property type="match status" value="1"/>
</dbReference>
<evidence type="ECO:0000256" key="3">
    <source>
        <dbReference type="ARBA" id="ARBA00023125"/>
    </source>
</evidence>